<sequence length="151" mass="16568">MSIISVLSPTLSRLASGLLLVAALSQCTSKNQTASLTTTVDFNQDWQFVKDIDTVVTAPFFAKTADSTVPWTAVSLPHTAQIEPGVTDKKQWQGTCFYRKFFQVPAADSNKRVALHFGAAMHTADVYLNEKRLQRHLGGLFTIHSRCVAPA</sequence>
<dbReference type="SUPFAM" id="SSF49785">
    <property type="entry name" value="Galactose-binding domain-like"/>
    <property type="match status" value="1"/>
</dbReference>
<keyword evidence="1" id="KW-0378">Hydrolase</keyword>
<dbReference type="RefSeq" id="WP_200813982.1">
    <property type="nucleotide sequence ID" value="NZ_FWWW01000104.1"/>
</dbReference>
<dbReference type="EMBL" id="FWWW01000104">
    <property type="protein sequence ID" value="SMC00516.1"/>
    <property type="molecule type" value="Genomic_DNA"/>
</dbReference>
<dbReference type="PANTHER" id="PTHR42732:SF1">
    <property type="entry name" value="BETA-MANNOSIDASE"/>
    <property type="match status" value="1"/>
</dbReference>
<dbReference type="GO" id="GO:0016787">
    <property type="term" value="F:hydrolase activity"/>
    <property type="evidence" value="ECO:0007669"/>
    <property type="project" value="UniProtKB-KW"/>
</dbReference>
<keyword evidence="2" id="KW-1185">Reference proteome</keyword>
<proteinExistence type="predicted"/>
<dbReference type="InterPro" id="IPR051913">
    <property type="entry name" value="GH2_Domain-Containing"/>
</dbReference>
<dbReference type="STRING" id="645990.SAMN00120144_1270"/>
<evidence type="ECO:0000313" key="2">
    <source>
        <dbReference type="Proteomes" id="UP000192266"/>
    </source>
</evidence>
<organism evidence="1 2">
    <name type="scientific">Hymenobacter roseosalivarius DSM 11622</name>
    <dbReference type="NCBI Taxonomy" id="645990"/>
    <lineage>
        <taxon>Bacteria</taxon>
        <taxon>Pseudomonadati</taxon>
        <taxon>Bacteroidota</taxon>
        <taxon>Cytophagia</taxon>
        <taxon>Cytophagales</taxon>
        <taxon>Hymenobacteraceae</taxon>
        <taxon>Hymenobacter</taxon>
    </lineage>
</organism>
<evidence type="ECO:0000313" key="1">
    <source>
        <dbReference type="EMBL" id="SMC00516.1"/>
    </source>
</evidence>
<dbReference type="InterPro" id="IPR008979">
    <property type="entry name" value="Galactose-bd-like_sf"/>
</dbReference>
<gene>
    <name evidence="1" type="ORF">SAMN00120144_1270</name>
</gene>
<name>A0A1W1W4J6_9BACT</name>
<dbReference type="AlphaFoldDB" id="A0A1W1W4J6"/>
<accession>A0A1W1W4J6</accession>
<dbReference type="PANTHER" id="PTHR42732">
    <property type="entry name" value="BETA-GALACTOSIDASE"/>
    <property type="match status" value="1"/>
</dbReference>
<protein>
    <submittedName>
        <fullName evidence="1">Glycoside hydrolase family 2 sugar binding</fullName>
    </submittedName>
</protein>
<dbReference type="Gene3D" id="2.60.120.260">
    <property type="entry name" value="Galactose-binding domain-like"/>
    <property type="match status" value="1"/>
</dbReference>
<dbReference type="Proteomes" id="UP000192266">
    <property type="component" value="Unassembled WGS sequence"/>
</dbReference>
<reference evidence="1 2" key="1">
    <citation type="submission" date="2017-04" db="EMBL/GenBank/DDBJ databases">
        <authorList>
            <person name="Afonso C.L."/>
            <person name="Miller P.J."/>
            <person name="Scott M.A."/>
            <person name="Spackman E."/>
            <person name="Goraichik I."/>
            <person name="Dimitrov K.M."/>
            <person name="Suarez D.L."/>
            <person name="Swayne D.E."/>
        </authorList>
    </citation>
    <scope>NUCLEOTIDE SEQUENCE [LARGE SCALE GENOMIC DNA]</scope>
    <source>
        <strain evidence="1 2">DSM 11622</strain>
    </source>
</reference>